<dbReference type="EC" id="2.1.1.72" evidence="2"/>
<organism evidence="8 9">
    <name type="scientific">Candidatus Methylacidiphilum infernorum</name>
    <dbReference type="NCBI Taxonomy" id="511746"/>
    <lineage>
        <taxon>Bacteria</taxon>
        <taxon>Pseudomonadati</taxon>
        <taxon>Verrucomicrobiota</taxon>
        <taxon>Methylacidiphilae</taxon>
        <taxon>Methylacidiphilales</taxon>
        <taxon>Methylacidiphilaceae</taxon>
        <taxon>Methylacidiphilum (ex Ratnadevi et al. 2023)</taxon>
    </lineage>
</organism>
<keyword evidence="5" id="KW-0949">S-adenosyl-L-methionine</keyword>
<keyword evidence="4" id="KW-0808">Transferase</keyword>
<dbReference type="SUPFAM" id="SSF53335">
    <property type="entry name" value="S-adenosyl-L-methionine-dependent methyltransferases"/>
    <property type="match status" value="1"/>
</dbReference>
<dbReference type="Gene3D" id="3.40.50.150">
    <property type="entry name" value="Vaccinia Virus protein VP39"/>
    <property type="match status" value="1"/>
</dbReference>
<dbReference type="EMBL" id="CP065956">
    <property type="protein sequence ID" value="QSR86957.1"/>
    <property type="molecule type" value="Genomic_DNA"/>
</dbReference>
<evidence type="ECO:0000313" key="8">
    <source>
        <dbReference type="EMBL" id="QSR86957.1"/>
    </source>
</evidence>
<evidence type="ECO:0000256" key="2">
    <source>
        <dbReference type="ARBA" id="ARBA00011900"/>
    </source>
</evidence>
<evidence type="ECO:0000256" key="6">
    <source>
        <dbReference type="ARBA" id="ARBA00047942"/>
    </source>
</evidence>
<evidence type="ECO:0000256" key="5">
    <source>
        <dbReference type="ARBA" id="ARBA00022691"/>
    </source>
</evidence>
<keyword evidence="3" id="KW-0489">Methyltransferase</keyword>
<reference evidence="8 9" key="1">
    <citation type="submission" date="2020-12" db="EMBL/GenBank/DDBJ databases">
        <authorList>
            <person name="Awala S.I."/>
            <person name="Gwak J.-H."/>
            <person name="Kim S.-J."/>
            <person name="Rhee S.-K."/>
        </authorList>
    </citation>
    <scope>NUCLEOTIDE SEQUENCE [LARGE SCALE GENOMIC DNA]</scope>
    <source>
        <strain evidence="8 9">IT5</strain>
    </source>
</reference>
<protein>
    <recommendedName>
        <fullName evidence="2">site-specific DNA-methyltransferase (adenine-specific)</fullName>
        <ecNumber evidence="2">2.1.1.72</ecNumber>
    </recommendedName>
</protein>
<dbReference type="PRINTS" id="PR00506">
    <property type="entry name" value="D21N6MTFRASE"/>
</dbReference>
<evidence type="ECO:0000256" key="4">
    <source>
        <dbReference type="ARBA" id="ARBA00022679"/>
    </source>
</evidence>
<comment type="similarity">
    <text evidence="1">Belongs to the N(4)/N(6)-methyltransferase family.</text>
</comment>
<dbReference type="InterPro" id="IPR002295">
    <property type="entry name" value="N4/N6-MTase_EcoPI_Mod-like"/>
</dbReference>
<gene>
    <name evidence="8" type="ORF">EM20IM_00865</name>
</gene>
<evidence type="ECO:0000256" key="3">
    <source>
        <dbReference type="ARBA" id="ARBA00022603"/>
    </source>
</evidence>
<feature type="domain" description="DNA methylase N-4/N-6" evidence="7">
    <location>
        <begin position="93"/>
        <end position="167"/>
    </location>
</feature>
<proteinExistence type="inferred from homology"/>
<evidence type="ECO:0000313" key="9">
    <source>
        <dbReference type="Proteomes" id="UP000663088"/>
    </source>
</evidence>
<sequence length="167" mass="19638">MPEKTQNKADEARIKIEPPKGRPMLFWVGKRPLEYVKGFPAQLLEVFDPQKTGLQHEPPIYKNLEKEWQNLLFHGDNKEVLAMLLENGWRSKIDLIYIDPPFNTGVDYVRRITLRGIKSQKLEGEGYSIQEQTMYFNNFADDAYLQWMYERLQLLKELLAETGSIFV</sequence>
<dbReference type="Proteomes" id="UP000663088">
    <property type="component" value="Chromosome"/>
</dbReference>
<name>A0ABX7PVI1_9BACT</name>
<accession>A0ABX7PVI1</accession>
<dbReference type="InterPro" id="IPR002052">
    <property type="entry name" value="DNA_methylase_N6_adenine_CS"/>
</dbReference>
<evidence type="ECO:0000259" key="7">
    <source>
        <dbReference type="Pfam" id="PF01555"/>
    </source>
</evidence>
<dbReference type="InterPro" id="IPR002941">
    <property type="entry name" value="DNA_methylase_N4/N6"/>
</dbReference>
<dbReference type="InterPro" id="IPR029063">
    <property type="entry name" value="SAM-dependent_MTases_sf"/>
</dbReference>
<dbReference type="PROSITE" id="PS00092">
    <property type="entry name" value="N6_MTASE"/>
    <property type="match status" value="1"/>
</dbReference>
<dbReference type="Pfam" id="PF01555">
    <property type="entry name" value="N6_N4_Mtase"/>
    <property type="match status" value="1"/>
</dbReference>
<evidence type="ECO:0000256" key="1">
    <source>
        <dbReference type="ARBA" id="ARBA00006594"/>
    </source>
</evidence>
<comment type="catalytic activity">
    <reaction evidence="6">
        <text>a 2'-deoxyadenosine in DNA + S-adenosyl-L-methionine = an N(6)-methyl-2'-deoxyadenosine in DNA + S-adenosyl-L-homocysteine + H(+)</text>
        <dbReference type="Rhea" id="RHEA:15197"/>
        <dbReference type="Rhea" id="RHEA-COMP:12418"/>
        <dbReference type="Rhea" id="RHEA-COMP:12419"/>
        <dbReference type="ChEBI" id="CHEBI:15378"/>
        <dbReference type="ChEBI" id="CHEBI:57856"/>
        <dbReference type="ChEBI" id="CHEBI:59789"/>
        <dbReference type="ChEBI" id="CHEBI:90615"/>
        <dbReference type="ChEBI" id="CHEBI:90616"/>
        <dbReference type="EC" id="2.1.1.72"/>
    </reaction>
</comment>
<keyword evidence="9" id="KW-1185">Reference proteome</keyword>